<dbReference type="PANTHER" id="PTHR33463">
    <property type="entry name" value="NB-ARC DOMAIN-CONTAINING PROTEIN-RELATED"/>
    <property type="match status" value="1"/>
</dbReference>
<protein>
    <submittedName>
        <fullName evidence="4">Disease resistance protein RPS2-like isoform X1</fullName>
    </submittedName>
</protein>
<dbReference type="SUPFAM" id="SSF52058">
    <property type="entry name" value="L domain-like"/>
    <property type="match status" value="1"/>
</dbReference>
<keyword evidence="3" id="KW-1185">Reference proteome</keyword>
<feature type="domain" description="Disease resistance R13L4/SHOC-2-like LRR" evidence="2">
    <location>
        <begin position="214"/>
        <end position="438"/>
    </location>
</feature>
<evidence type="ECO:0000313" key="3">
    <source>
        <dbReference type="Proteomes" id="UP001515500"/>
    </source>
</evidence>
<dbReference type="InterPro" id="IPR032675">
    <property type="entry name" value="LRR_dom_sf"/>
</dbReference>
<evidence type="ECO:0000256" key="1">
    <source>
        <dbReference type="ARBA" id="ARBA00022737"/>
    </source>
</evidence>
<name>A0AB40AP39_DIOCR</name>
<accession>A0AB40AP39</accession>
<dbReference type="InterPro" id="IPR055414">
    <property type="entry name" value="LRR_R13L4/SHOC2-like"/>
</dbReference>
<sequence>MASDGEVWWFAPRLIVFGKAMSNKKTVDEWRGLLTSLRQSNIKVVQGVKESLFPFLKFSYDNLPGNVKKCFLFTSMLQGKSNYELLESWMGLGLLSDFVNLQEAYEEAKSILKILEESCLLYFSDYGDVHLHDVIYDMAMWIASDCGWIVQKYDGSAEISTNDTENWRDAKQVIIDGIKLLPVLSHQCSDLLSLMIANSHSLEIIPKGFSLQVPNLKYLDLSRSGIKELPKDIKCLVNLQYLNVSCTGISSLPMQLVSLNKLQYLICRDLIGLGKIKDGIISKLHRLKVVDLYPHGWVEPKELEILKKHIKAIGMRVSSQEVLEQLSCLPTTQLYIENLEKLISLSFDTLSCKNQGSLHELKIRSCPQLKEIVMNGSGTHLNNLTIYDIKKLQCITWGPDISPAEYFHVLKKLFICECNLASFAWVLHLPCLSHLRIQNCAVKETLFYVEDEREMQQVLEGPVFPRLENLELTMLERLVSISNFALNFPRLSLLSVHECPNLKKLPFKHGINNSQIINIDCDRKWWKNLEWDDATIPSHLSPTCQWYDYHLYHYVPQSYYMLDLFSDENTDACTIS</sequence>
<dbReference type="PROSITE" id="PS51450">
    <property type="entry name" value="LRR"/>
    <property type="match status" value="1"/>
</dbReference>
<dbReference type="Gene3D" id="3.80.10.10">
    <property type="entry name" value="Ribonuclease Inhibitor"/>
    <property type="match status" value="2"/>
</dbReference>
<evidence type="ECO:0000313" key="4">
    <source>
        <dbReference type="RefSeq" id="XP_039116695.1"/>
    </source>
</evidence>
<dbReference type="RefSeq" id="XP_039116695.1">
    <property type="nucleotide sequence ID" value="XM_039260761.1"/>
</dbReference>
<dbReference type="InterPro" id="IPR050905">
    <property type="entry name" value="Plant_NBS-LRR"/>
</dbReference>
<organism evidence="3 4">
    <name type="scientific">Dioscorea cayennensis subsp. rotundata</name>
    <name type="common">White Guinea yam</name>
    <name type="synonym">Dioscorea rotundata</name>
    <dbReference type="NCBI Taxonomy" id="55577"/>
    <lineage>
        <taxon>Eukaryota</taxon>
        <taxon>Viridiplantae</taxon>
        <taxon>Streptophyta</taxon>
        <taxon>Embryophyta</taxon>
        <taxon>Tracheophyta</taxon>
        <taxon>Spermatophyta</taxon>
        <taxon>Magnoliopsida</taxon>
        <taxon>Liliopsida</taxon>
        <taxon>Dioscoreales</taxon>
        <taxon>Dioscoreaceae</taxon>
        <taxon>Dioscorea</taxon>
    </lineage>
</organism>
<reference evidence="4" key="1">
    <citation type="submission" date="2025-08" db="UniProtKB">
        <authorList>
            <consortium name="RefSeq"/>
        </authorList>
    </citation>
    <scope>IDENTIFICATION</scope>
</reference>
<keyword evidence="1" id="KW-0677">Repeat</keyword>
<dbReference type="InterPro" id="IPR001611">
    <property type="entry name" value="Leu-rich_rpt"/>
</dbReference>
<dbReference type="Pfam" id="PF23598">
    <property type="entry name" value="LRR_14"/>
    <property type="match status" value="1"/>
</dbReference>
<proteinExistence type="predicted"/>
<gene>
    <name evidence="4" type="primary">LOC120252576</name>
</gene>
<dbReference type="Proteomes" id="UP001515500">
    <property type="component" value="Chromosome 21"/>
</dbReference>
<dbReference type="AlphaFoldDB" id="A0AB40AP39"/>
<dbReference type="GeneID" id="120252576"/>
<evidence type="ECO:0000259" key="2">
    <source>
        <dbReference type="Pfam" id="PF23598"/>
    </source>
</evidence>